<evidence type="ECO:0000313" key="1">
    <source>
        <dbReference type="EMBL" id="CAB4000897.1"/>
    </source>
</evidence>
<reference evidence="1" key="1">
    <citation type="submission" date="2020-04" db="EMBL/GenBank/DDBJ databases">
        <authorList>
            <person name="Alioto T."/>
            <person name="Alioto T."/>
            <person name="Gomez Garrido J."/>
        </authorList>
    </citation>
    <scope>NUCLEOTIDE SEQUENCE</scope>
    <source>
        <strain evidence="1">A484AB</strain>
    </source>
</reference>
<dbReference type="OrthoDB" id="9974806at2759"/>
<sequence length="375" mass="43322">MALKPANRHTLIGSNMAVRCFGLIIILMSTLFLSYYFMTGPKELLHYSHSYKSSLLAEGSENMCGDLYDIARHMLNGSPVSLPFYTTNHTRWKFYKGKNPNLLDETLLIWNSKGEMSKEVRAFINLYNKTKAKDIKVRKHFITFANECCHMSKLKAVMSALYPGGFDKTKIHDLSSLSAGFKRTHSKILTHVRGSGYWLWKPYIILKTLVENMAAGEILMYQDSGAYLIQDAGPLLKLCEHTKYGILLFYITFLEQHYSKRDAFVLMHMDNQHVYQTFQSSASFMLFQKNCMSLQFVMEWLAYASDPRLITDMDNTLGKQNLPGFREHRHDQSILSLLSKKWQIMAYRTPSQYGNTLGYKAGPYSQIIMHNRNRN</sequence>
<evidence type="ECO:0000313" key="2">
    <source>
        <dbReference type="Proteomes" id="UP001152795"/>
    </source>
</evidence>
<dbReference type="AlphaFoldDB" id="A0A6S7HCI0"/>
<dbReference type="Proteomes" id="UP001152795">
    <property type="component" value="Unassembled WGS sequence"/>
</dbReference>
<gene>
    <name evidence="1" type="ORF">PACLA_8A057873</name>
</gene>
<dbReference type="EMBL" id="CACRXK020003954">
    <property type="protein sequence ID" value="CAB4000897.1"/>
    <property type="molecule type" value="Genomic_DNA"/>
</dbReference>
<accession>A0A6S7HCI0</accession>
<proteinExistence type="predicted"/>
<keyword evidence="2" id="KW-1185">Reference proteome</keyword>
<comment type="caution">
    <text evidence="1">The sequence shown here is derived from an EMBL/GenBank/DDBJ whole genome shotgun (WGS) entry which is preliminary data.</text>
</comment>
<name>A0A6S7HCI0_PARCT</name>
<organism evidence="1 2">
    <name type="scientific">Paramuricea clavata</name>
    <name type="common">Red gorgonian</name>
    <name type="synonym">Violescent sea-whip</name>
    <dbReference type="NCBI Taxonomy" id="317549"/>
    <lineage>
        <taxon>Eukaryota</taxon>
        <taxon>Metazoa</taxon>
        <taxon>Cnidaria</taxon>
        <taxon>Anthozoa</taxon>
        <taxon>Octocorallia</taxon>
        <taxon>Malacalcyonacea</taxon>
        <taxon>Plexauridae</taxon>
        <taxon>Paramuricea</taxon>
    </lineage>
</organism>
<protein>
    <submittedName>
        <fullName evidence="1">Uncharacterized protein</fullName>
    </submittedName>
</protein>